<evidence type="ECO:0000313" key="4">
    <source>
        <dbReference type="Proteomes" id="UP001292094"/>
    </source>
</evidence>
<keyword evidence="4" id="KW-1185">Reference proteome</keyword>
<dbReference type="Gene3D" id="1.20.1250.20">
    <property type="entry name" value="MFS general substrate transporter like domains"/>
    <property type="match status" value="1"/>
</dbReference>
<feature type="transmembrane region" description="Helical" evidence="2">
    <location>
        <begin position="27"/>
        <end position="46"/>
    </location>
</feature>
<keyword evidence="2" id="KW-0472">Membrane</keyword>
<dbReference type="EMBL" id="JAWZYT010002350">
    <property type="protein sequence ID" value="KAK4304991.1"/>
    <property type="molecule type" value="Genomic_DNA"/>
</dbReference>
<feature type="region of interest" description="Disordered" evidence="1">
    <location>
        <begin position="88"/>
        <end position="141"/>
    </location>
</feature>
<feature type="compositionally biased region" description="Basic and acidic residues" evidence="1">
    <location>
        <begin position="114"/>
        <end position="123"/>
    </location>
</feature>
<feature type="transmembrane region" description="Helical" evidence="2">
    <location>
        <begin position="58"/>
        <end position="77"/>
    </location>
</feature>
<reference evidence="3" key="1">
    <citation type="submission" date="2023-11" db="EMBL/GenBank/DDBJ databases">
        <title>Genome assemblies of two species of porcelain crab, Petrolisthes cinctipes and Petrolisthes manimaculis (Anomura: Porcellanidae).</title>
        <authorList>
            <person name="Angst P."/>
        </authorList>
    </citation>
    <scope>NUCLEOTIDE SEQUENCE</scope>
    <source>
        <strain evidence="3">PB745_02</strain>
        <tissue evidence="3">Gill</tissue>
    </source>
</reference>
<feature type="transmembrane region" description="Helical" evidence="2">
    <location>
        <begin position="158"/>
        <end position="180"/>
    </location>
</feature>
<protein>
    <recommendedName>
        <fullName evidence="5">Solute carrier family 43 member 3</fullName>
    </recommendedName>
</protein>
<feature type="compositionally biased region" description="Acidic residues" evidence="1">
    <location>
        <begin position="124"/>
        <end position="139"/>
    </location>
</feature>
<feature type="transmembrane region" description="Helical" evidence="2">
    <location>
        <begin position="228"/>
        <end position="252"/>
    </location>
</feature>
<evidence type="ECO:0000313" key="3">
    <source>
        <dbReference type="EMBL" id="KAK4304991.1"/>
    </source>
</evidence>
<dbReference type="InterPro" id="IPR036259">
    <property type="entry name" value="MFS_trans_sf"/>
</dbReference>
<evidence type="ECO:0000256" key="2">
    <source>
        <dbReference type="SAM" id="Phobius"/>
    </source>
</evidence>
<feature type="transmembrane region" description="Helical" evidence="2">
    <location>
        <begin position="264"/>
        <end position="284"/>
    </location>
</feature>
<proteinExistence type="predicted"/>
<evidence type="ECO:0000256" key="1">
    <source>
        <dbReference type="SAM" id="MobiDB-lite"/>
    </source>
</evidence>
<accession>A0AAE1PCM4</accession>
<dbReference type="PANTHER" id="PTHR20765">
    <property type="entry name" value="SOLUTE CARRIER FAMILY 43 MEMBER 3-RELATED"/>
    <property type="match status" value="1"/>
</dbReference>
<dbReference type="InterPro" id="IPR027197">
    <property type="entry name" value="SLC43A3"/>
</dbReference>
<dbReference type="PANTHER" id="PTHR20765:SF1">
    <property type="entry name" value="EQUILIBRATIVE NUCLEOBASE TRANSPORTER 1"/>
    <property type="match status" value="1"/>
</dbReference>
<dbReference type="SUPFAM" id="SSF103473">
    <property type="entry name" value="MFS general substrate transporter"/>
    <property type="match status" value="1"/>
</dbReference>
<comment type="caution">
    <text evidence="3">The sequence shown here is derived from an EMBL/GenBank/DDBJ whole genome shotgun (WGS) entry which is preliminary data.</text>
</comment>
<dbReference type="AlphaFoldDB" id="A0AAE1PCM4"/>
<feature type="transmembrane region" description="Helical" evidence="2">
    <location>
        <begin position="201"/>
        <end position="222"/>
    </location>
</feature>
<feature type="transmembrane region" description="Helical" evidence="2">
    <location>
        <begin position="290"/>
        <end position="312"/>
    </location>
</feature>
<dbReference type="Proteomes" id="UP001292094">
    <property type="component" value="Unassembled WGS sequence"/>
</dbReference>
<organism evidence="3 4">
    <name type="scientific">Petrolisthes manimaculis</name>
    <dbReference type="NCBI Taxonomy" id="1843537"/>
    <lineage>
        <taxon>Eukaryota</taxon>
        <taxon>Metazoa</taxon>
        <taxon>Ecdysozoa</taxon>
        <taxon>Arthropoda</taxon>
        <taxon>Crustacea</taxon>
        <taxon>Multicrustacea</taxon>
        <taxon>Malacostraca</taxon>
        <taxon>Eumalacostraca</taxon>
        <taxon>Eucarida</taxon>
        <taxon>Decapoda</taxon>
        <taxon>Pleocyemata</taxon>
        <taxon>Anomura</taxon>
        <taxon>Galatheoidea</taxon>
        <taxon>Porcellanidae</taxon>
        <taxon>Petrolisthes</taxon>
    </lineage>
</organism>
<name>A0AAE1PCM4_9EUCA</name>
<keyword evidence="2" id="KW-1133">Transmembrane helix</keyword>
<evidence type="ECO:0008006" key="5">
    <source>
        <dbReference type="Google" id="ProtNLM"/>
    </source>
</evidence>
<gene>
    <name evidence="3" type="ORF">Pmani_023091</name>
</gene>
<keyword evidence="2" id="KW-0812">Transmembrane</keyword>
<feature type="compositionally biased region" description="Gly residues" evidence="1">
    <location>
        <begin position="104"/>
        <end position="113"/>
    </location>
</feature>
<sequence>MLLSVGGNMIRMAALQLADLFPTSNTTALAIISGIYTPSAAVMMLLQVVYEAGVTWHHCCWLLALAASLVVVFTPLFPRHHVPYARPYGENNDDGEVRHEEEGGGGGGGGGGGDVDREDRNNENEQEQEEEEEEEEEMKDEAQWSLKESVLSISSLLYLYWMSCNLFCVTLFGTYFNAWINKFANTKEERKSGVMARVARIQSMISPMVVVSLSVTTQISMLLLRSPWAVYVGLVALIVNRPSILAVGNPFVRVRYPAEHFNRLQGFQGTTVALITLTQYPHFIWAQQSYTLAMSVMLGAMVLSLVQPLHLLCRQYLIRVLTPPPEAAILRSPLLRHAG</sequence>